<feature type="region of interest" description="Disordered" evidence="4">
    <location>
        <begin position="324"/>
        <end position="467"/>
    </location>
</feature>
<dbReference type="PROSITE" id="PS50853">
    <property type="entry name" value="FN3"/>
    <property type="match status" value="1"/>
</dbReference>
<dbReference type="InterPro" id="IPR007110">
    <property type="entry name" value="Ig-like_dom"/>
</dbReference>
<dbReference type="Gene3D" id="2.60.40.10">
    <property type="entry name" value="Immunoglobulins"/>
    <property type="match status" value="3"/>
</dbReference>
<organism evidence="7">
    <name type="scientific">Hydatigena taeniaeformis</name>
    <name type="common">Feline tapeworm</name>
    <name type="synonym">Taenia taeniaeformis</name>
    <dbReference type="NCBI Taxonomy" id="6205"/>
    <lineage>
        <taxon>Eukaryota</taxon>
        <taxon>Metazoa</taxon>
        <taxon>Spiralia</taxon>
        <taxon>Lophotrochozoa</taxon>
        <taxon>Platyhelminthes</taxon>
        <taxon>Cestoda</taxon>
        <taxon>Eucestoda</taxon>
        <taxon>Cyclophyllidea</taxon>
        <taxon>Taeniidae</taxon>
        <taxon>Hydatigera</taxon>
    </lineage>
</organism>
<keyword evidence="1" id="KW-0677">Repeat</keyword>
<feature type="domain" description="Ig-like" evidence="5">
    <location>
        <begin position="1"/>
        <end position="91"/>
    </location>
</feature>
<evidence type="ECO:0000256" key="4">
    <source>
        <dbReference type="SAM" id="MobiDB-lite"/>
    </source>
</evidence>
<dbReference type="InterPro" id="IPR013098">
    <property type="entry name" value="Ig_I-set"/>
</dbReference>
<dbReference type="Pfam" id="PF07679">
    <property type="entry name" value="I-set"/>
    <property type="match status" value="1"/>
</dbReference>
<dbReference type="PANTHER" id="PTHR13817">
    <property type="entry name" value="TITIN"/>
    <property type="match status" value="1"/>
</dbReference>
<dbReference type="STRING" id="6205.A0A0R3WRY4"/>
<dbReference type="InterPro" id="IPR003599">
    <property type="entry name" value="Ig_sub"/>
</dbReference>
<dbReference type="CDD" id="cd00063">
    <property type="entry name" value="FN3"/>
    <property type="match status" value="1"/>
</dbReference>
<feature type="compositionally biased region" description="Basic and acidic residues" evidence="4">
    <location>
        <begin position="360"/>
        <end position="371"/>
    </location>
</feature>
<dbReference type="AlphaFoldDB" id="A0A0R3WRY4"/>
<dbReference type="InterPro" id="IPR013783">
    <property type="entry name" value="Ig-like_fold"/>
</dbReference>
<keyword evidence="2" id="KW-1015">Disulfide bond</keyword>
<dbReference type="FunFam" id="2.60.40.10:FF:000032">
    <property type="entry name" value="palladin isoform X1"/>
    <property type="match status" value="1"/>
</dbReference>
<accession>A0A0R3WRY4</accession>
<dbReference type="CDD" id="cd00096">
    <property type="entry name" value="Ig"/>
    <property type="match status" value="1"/>
</dbReference>
<evidence type="ECO:0000313" key="7">
    <source>
        <dbReference type="WBParaSite" id="TTAC_0000352401-mRNA-1"/>
    </source>
</evidence>
<feature type="compositionally biased region" description="Basic and acidic residues" evidence="4">
    <location>
        <begin position="395"/>
        <end position="424"/>
    </location>
</feature>
<dbReference type="InterPro" id="IPR036116">
    <property type="entry name" value="FN3_sf"/>
</dbReference>
<dbReference type="SMART" id="SM00408">
    <property type="entry name" value="IGc2"/>
    <property type="match status" value="2"/>
</dbReference>
<evidence type="ECO:0000256" key="3">
    <source>
        <dbReference type="ARBA" id="ARBA00023319"/>
    </source>
</evidence>
<dbReference type="InterPro" id="IPR036179">
    <property type="entry name" value="Ig-like_dom_sf"/>
</dbReference>
<dbReference type="PROSITE" id="PS50835">
    <property type="entry name" value="IG_LIKE"/>
    <property type="match status" value="2"/>
</dbReference>
<dbReference type="InterPro" id="IPR050964">
    <property type="entry name" value="Striated_Muscle_Regulatory"/>
</dbReference>
<dbReference type="SMART" id="SM00060">
    <property type="entry name" value="FN3"/>
    <property type="match status" value="1"/>
</dbReference>
<evidence type="ECO:0000259" key="5">
    <source>
        <dbReference type="PROSITE" id="PS50835"/>
    </source>
</evidence>
<evidence type="ECO:0000256" key="2">
    <source>
        <dbReference type="ARBA" id="ARBA00023157"/>
    </source>
</evidence>
<name>A0A0R3WRY4_HYDTA</name>
<protein>
    <submittedName>
        <fullName evidence="7">Ig-like domain-containing protein</fullName>
    </submittedName>
</protein>
<keyword evidence="3" id="KW-0393">Immunoglobulin domain</keyword>
<proteinExistence type="predicted"/>
<reference evidence="7" key="1">
    <citation type="submission" date="2017-02" db="UniProtKB">
        <authorList>
            <consortium name="WormBaseParasite"/>
        </authorList>
    </citation>
    <scope>IDENTIFICATION</scope>
</reference>
<dbReference type="WBParaSite" id="TTAC_0000352401-mRNA-1">
    <property type="protein sequence ID" value="TTAC_0000352401-mRNA-1"/>
    <property type="gene ID" value="TTAC_0000352401"/>
</dbReference>
<dbReference type="InterPro" id="IPR003961">
    <property type="entry name" value="FN3_dom"/>
</dbReference>
<dbReference type="SMART" id="SM00409">
    <property type="entry name" value="IG"/>
    <property type="match status" value="2"/>
</dbReference>
<dbReference type="InterPro" id="IPR003598">
    <property type="entry name" value="Ig_sub2"/>
</dbReference>
<feature type="domain" description="Ig-like" evidence="5">
    <location>
        <begin position="132"/>
        <end position="224"/>
    </location>
</feature>
<evidence type="ECO:0000259" key="6">
    <source>
        <dbReference type="PROSITE" id="PS50853"/>
    </source>
</evidence>
<dbReference type="Pfam" id="PF13927">
    <property type="entry name" value="Ig_3"/>
    <property type="match status" value="1"/>
</dbReference>
<dbReference type="PANTHER" id="PTHR13817:SF171">
    <property type="entry name" value="STRETCHIN-MLCK, ISOFORM U"/>
    <property type="match status" value="1"/>
</dbReference>
<feature type="domain" description="Fibronectin type-III" evidence="6">
    <location>
        <begin position="434"/>
        <end position="534"/>
    </location>
</feature>
<evidence type="ECO:0000256" key="1">
    <source>
        <dbReference type="ARBA" id="ARBA00022737"/>
    </source>
</evidence>
<dbReference type="SUPFAM" id="SSF48726">
    <property type="entry name" value="Immunoglobulin"/>
    <property type="match status" value="2"/>
</dbReference>
<dbReference type="SUPFAM" id="SSF49265">
    <property type="entry name" value="Fibronectin type III"/>
    <property type="match status" value="1"/>
</dbReference>
<feature type="compositionally biased region" description="Basic and acidic residues" evidence="4">
    <location>
        <begin position="340"/>
        <end position="353"/>
    </location>
</feature>
<sequence length="548" mass="61252">LQPALTPNEERVVELKCIVKSDLSPVSVKWLHNGLELVDSPRFEKVFVEETGVASLIISDYNDEDSGLYECVVSGSVIEPETGDMQMKTITTQAEVMEETVVFEVDRKVVIEEEEMETKFVPKSPLLEVSSPVFETELVPLDVIEGEEIYLSAVVKGKPQPMEVTWKHNGVVLHADNTDVVLFYIPEQGLCELTISEAFIEDAGVYEVEAVNEFGVAVSQTEVIVRALEEAREPERKDILLKEATTVEEEAPFKEVSIPIEDVGEQASPLVEEAKPSATEILATTEAKPTQEELVEKDKLYEFTIGTKGKSREKREYDDDYIEAGEEGKREDAPSPMKTGSDKTDGRQKELKQEPTVAAIEKEVKVSKADLEAPEEVDGTRVPETMPSSDSVPTAKKEPKDGKREEIETPQEESLKDIQARPESEIESTDFPATPINLRAEVTPRKAPSRSQSVELTWDQPDGGTPDEYMVEITPKGKGKWIEFEIVKVPDRKLTLHTKDMEEFTDYEFRITAQNKKGKSEPSKASNPVQLGKVQNYATHITTQSIYN</sequence>
<dbReference type="Pfam" id="PF00041">
    <property type="entry name" value="fn3"/>
    <property type="match status" value="1"/>
</dbReference>